<evidence type="ECO:0000313" key="2">
    <source>
        <dbReference type="EMBL" id="NHZ87825.1"/>
    </source>
</evidence>
<keyword evidence="3" id="KW-1185">Reference proteome</keyword>
<dbReference type="PANTHER" id="PTHR34611">
    <property type="match status" value="1"/>
</dbReference>
<accession>A0ABX0NLY0</accession>
<dbReference type="InterPro" id="IPR051699">
    <property type="entry name" value="Rpn/YhgA-like_nuclease"/>
</dbReference>
<dbReference type="EMBL" id="WHJH01000001">
    <property type="protein sequence ID" value="NHZ87825.1"/>
    <property type="molecule type" value="Genomic_DNA"/>
</dbReference>
<comment type="caution">
    <text evidence="2">The sequence shown here is derived from an EMBL/GenBank/DDBJ whole genome shotgun (WGS) entry which is preliminary data.</text>
</comment>
<reference evidence="2 3" key="1">
    <citation type="submission" date="2019-10" db="EMBL/GenBank/DDBJ databases">
        <title>Taxonomy of Antarctic Massilia spp.: description of Massilia rubra sp. nov., Massilia aquatica sp. nov., Massilia mucilaginosa sp. nov., Massilia frigida sp. nov. isolated from streams, lakes and regoliths.</title>
        <authorList>
            <person name="Holochova P."/>
            <person name="Sedlacek I."/>
            <person name="Kralova S."/>
            <person name="Maslanova I."/>
            <person name="Busse H.-J."/>
            <person name="Stankova E."/>
            <person name="Vrbovska V."/>
            <person name="Kovarovic V."/>
            <person name="Bartak M."/>
            <person name="Svec P."/>
            <person name="Pantucek R."/>
        </authorList>
    </citation>
    <scope>NUCLEOTIDE SEQUENCE [LARGE SCALE GENOMIC DNA]</scope>
    <source>
        <strain evidence="2 3">CCM 8733</strain>
    </source>
</reference>
<dbReference type="Pfam" id="PF04754">
    <property type="entry name" value="Transposase_31"/>
    <property type="match status" value="1"/>
</dbReference>
<evidence type="ECO:0000313" key="3">
    <source>
        <dbReference type="Proteomes" id="UP000609726"/>
    </source>
</evidence>
<feature type="domain" description="Transposase (putative) YhgA-like" evidence="1">
    <location>
        <begin position="4"/>
        <end position="175"/>
    </location>
</feature>
<sequence length="346" mass="39264">MTAHHDLGYRSLFAHPELVRELIADFTPFKLLDSIALSSFKRVNATYVSERASAREADMVWRVQVGDRCLYVYLLLEFQSSVDRWMALRMQTYIGLLHQDLVKRHELPRGALLPPVLPLVFYNGKRRWSASTELAELLMEVPAELAPFQPSQRYVLIDQKRLDQTALKANANVLSLLFRLELSSAPEVLQEIAPALVTWLCATPPRGLRRSVAAWANRVAERRSGRPGPFSLENMEESTDMGRKFATWAEEFEYIGFKKGRAEGKAEGRAEGKAEGKLIALRAMLQSLLRRRFGDLPAPAVQRIGEATQPELEQWFERALAAWSLEGVFGDDDMPVRDMPVRDVPD</sequence>
<name>A0ABX0NLY0_9BURK</name>
<protein>
    <submittedName>
        <fullName evidence="2">Transposase</fullName>
    </submittedName>
</protein>
<dbReference type="PANTHER" id="PTHR34611:SF2">
    <property type="entry name" value="INACTIVE RECOMBINATION-PROMOTING NUCLEASE-LIKE PROTEIN RPNE-RELATED"/>
    <property type="match status" value="1"/>
</dbReference>
<dbReference type="Proteomes" id="UP000609726">
    <property type="component" value="Unassembled WGS sequence"/>
</dbReference>
<evidence type="ECO:0000259" key="1">
    <source>
        <dbReference type="Pfam" id="PF04754"/>
    </source>
</evidence>
<gene>
    <name evidence="2" type="ORF">F2P45_02085</name>
</gene>
<proteinExistence type="predicted"/>
<organism evidence="2 3">
    <name type="scientific">Massilia mucilaginosa</name>
    <dbReference type="NCBI Taxonomy" id="2609282"/>
    <lineage>
        <taxon>Bacteria</taxon>
        <taxon>Pseudomonadati</taxon>
        <taxon>Pseudomonadota</taxon>
        <taxon>Betaproteobacteria</taxon>
        <taxon>Burkholderiales</taxon>
        <taxon>Oxalobacteraceae</taxon>
        <taxon>Telluria group</taxon>
        <taxon>Massilia</taxon>
    </lineage>
</organism>
<dbReference type="RefSeq" id="WP_166870112.1">
    <property type="nucleotide sequence ID" value="NZ_WHJH01000001.1"/>
</dbReference>
<dbReference type="InterPro" id="IPR006842">
    <property type="entry name" value="Transposase_31"/>
</dbReference>